<evidence type="ECO:0000313" key="2">
    <source>
        <dbReference type="Proteomes" id="UP000178908"/>
    </source>
</evidence>
<comment type="caution">
    <text evidence="1">The sequence shown here is derived from an EMBL/GenBank/DDBJ whole genome shotgun (WGS) entry which is preliminary data.</text>
</comment>
<name>A0A1F8F735_9BACT</name>
<protein>
    <submittedName>
        <fullName evidence="1">Uncharacterized protein</fullName>
    </submittedName>
</protein>
<organism evidence="1 2">
    <name type="scientific">Candidatus Yanofskybacteria bacterium RIFCSPHIGHO2_02_FULL_39_10</name>
    <dbReference type="NCBI Taxonomy" id="1802674"/>
    <lineage>
        <taxon>Bacteria</taxon>
        <taxon>Candidatus Yanofskyibacteriota</taxon>
    </lineage>
</organism>
<sequence>MIVVNVMVRALLVVFLSIPMLVCVKQNTPIQGLPDYTAWDKEGMGVSVVLNGQAVNLLGEVYLHTDMDKLEESIIAVIYDINKNAWLAFYTKELSEKKDNDVVIKESKHYMYERKGDGWSLVKDFSGDHSDKTITDFLKDNYNMDNIELYGE</sequence>
<reference evidence="1 2" key="1">
    <citation type="journal article" date="2016" name="Nat. Commun.">
        <title>Thousands of microbial genomes shed light on interconnected biogeochemical processes in an aquifer system.</title>
        <authorList>
            <person name="Anantharaman K."/>
            <person name="Brown C.T."/>
            <person name="Hug L.A."/>
            <person name="Sharon I."/>
            <person name="Castelle C.J."/>
            <person name="Probst A.J."/>
            <person name="Thomas B.C."/>
            <person name="Singh A."/>
            <person name="Wilkins M.J."/>
            <person name="Karaoz U."/>
            <person name="Brodie E.L."/>
            <person name="Williams K.H."/>
            <person name="Hubbard S.S."/>
            <person name="Banfield J.F."/>
        </authorList>
    </citation>
    <scope>NUCLEOTIDE SEQUENCE [LARGE SCALE GENOMIC DNA]</scope>
</reference>
<gene>
    <name evidence="1" type="ORF">A3C61_03765</name>
</gene>
<accession>A0A1F8F735</accession>
<dbReference type="Proteomes" id="UP000178908">
    <property type="component" value="Unassembled WGS sequence"/>
</dbReference>
<dbReference type="AlphaFoldDB" id="A0A1F8F735"/>
<evidence type="ECO:0000313" key="1">
    <source>
        <dbReference type="EMBL" id="OGN08962.1"/>
    </source>
</evidence>
<proteinExistence type="predicted"/>
<dbReference type="EMBL" id="MGJO01000036">
    <property type="protein sequence ID" value="OGN08962.1"/>
    <property type="molecule type" value="Genomic_DNA"/>
</dbReference>